<protein>
    <submittedName>
        <fullName evidence="3">Uncharacterized protein</fullName>
    </submittedName>
</protein>
<feature type="compositionally biased region" description="Polar residues" evidence="1">
    <location>
        <begin position="77"/>
        <end position="88"/>
    </location>
</feature>
<reference evidence="3" key="2">
    <citation type="submission" date="2020-05" db="UniProtKB">
        <authorList>
            <consortium name="EnsemblMetazoa"/>
        </authorList>
    </citation>
    <scope>IDENTIFICATION</scope>
    <source>
        <strain evidence="3">IAEA</strain>
    </source>
</reference>
<reference evidence="4" key="1">
    <citation type="submission" date="2014-03" db="EMBL/GenBank/DDBJ databases">
        <authorList>
            <person name="Aksoy S."/>
            <person name="Warren W."/>
            <person name="Wilson R.K."/>
        </authorList>
    </citation>
    <scope>NUCLEOTIDE SEQUENCE [LARGE SCALE GENOMIC DNA]</scope>
    <source>
        <strain evidence="4">IAEA</strain>
    </source>
</reference>
<dbReference type="EnsemblMetazoa" id="GBRI004284-RA">
    <property type="protein sequence ID" value="GBRI004284-PA"/>
    <property type="gene ID" value="GBRI004284"/>
</dbReference>
<dbReference type="Proteomes" id="UP000091820">
    <property type="component" value="Unassembled WGS sequence"/>
</dbReference>
<keyword evidence="2" id="KW-1133">Transmembrane helix</keyword>
<keyword evidence="4" id="KW-1185">Reference proteome</keyword>
<evidence type="ECO:0000256" key="1">
    <source>
        <dbReference type="SAM" id="MobiDB-lite"/>
    </source>
</evidence>
<dbReference type="AlphaFoldDB" id="A0A1A9W2S7"/>
<name>A0A1A9W2S7_9MUSC</name>
<feature type="transmembrane region" description="Helical" evidence="2">
    <location>
        <begin position="21"/>
        <end position="50"/>
    </location>
</feature>
<evidence type="ECO:0000313" key="4">
    <source>
        <dbReference type="Proteomes" id="UP000091820"/>
    </source>
</evidence>
<dbReference type="VEuPathDB" id="VectorBase:GBRI004284"/>
<keyword evidence="2" id="KW-0812">Transmembrane</keyword>
<proteinExistence type="predicted"/>
<accession>A0A1A9W2S7</accession>
<sequence>MLCELQLKARTFVRKYRENSIIVSIIVGVGTILVDVLWFWSLFVLVTRFFTKNAVKRNNSFMQNSERPHGRDLRNENYANGSSSSARNQLQLRISRKFQRACGSGSSKTVTVAFA</sequence>
<keyword evidence="2" id="KW-0472">Membrane</keyword>
<evidence type="ECO:0000256" key="2">
    <source>
        <dbReference type="SAM" id="Phobius"/>
    </source>
</evidence>
<feature type="compositionally biased region" description="Basic and acidic residues" evidence="1">
    <location>
        <begin position="66"/>
        <end position="75"/>
    </location>
</feature>
<organism evidence="3 4">
    <name type="scientific">Glossina brevipalpis</name>
    <dbReference type="NCBI Taxonomy" id="37001"/>
    <lineage>
        <taxon>Eukaryota</taxon>
        <taxon>Metazoa</taxon>
        <taxon>Ecdysozoa</taxon>
        <taxon>Arthropoda</taxon>
        <taxon>Hexapoda</taxon>
        <taxon>Insecta</taxon>
        <taxon>Pterygota</taxon>
        <taxon>Neoptera</taxon>
        <taxon>Endopterygota</taxon>
        <taxon>Diptera</taxon>
        <taxon>Brachycera</taxon>
        <taxon>Muscomorpha</taxon>
        <taxon>Hippoboscoidea</taxon>
        <taxon>Glossinidae</taxon>
        <taxon>Glossina</taxon>
    </lineage>
</organism>
<evidence type="ECO:0000313" key="3">
    <source>
        <dbReference type="EnsemblMetazoa" id="GBRI004284-PA"/>
    </source>
</evidence>
<feature type="region of interest" description="Disordered" evidence="1">
    <location>
        <begin position="61"/>
        <end position="88"/>
    </location>
</feature>